<feature type="compositionally biased region" description="Basic and acidic residues" evidence="1">
    <location>
        <begin position="27"/>
        <end position="37"/>
    </location>
</feature>
<comment type="caution">
    <text evidence="3">The sequence shown here is derived from an EMBL/GenBank/DDBJ whole genome shotgun (WGS) entry which is preliminary data.</text>
</comment>
<keyword evidence="4" id="KW-1185">Reference proteome</keyword>
<gene>
    <name evidence="3" type="ORF">C479_03636</name>
</gene>
<evidence type="ECO:0000313" key="4">
    <source>
        <dbReference type="Proteomes" id="UP000011560"/>
    </source>
</evidence>
<sequence>MKRRQLLAATGLGVTSMTAGCLQEFGSARDEDDRGNTQERGSTPGDDSPTPVPAGETVERDPTDGQLGGRRSPHAVFLTNPTKTERTVALAIEQGGETILEESFTIRPEGTAKVAIGRLAAYTVEATVDGSDQTETTTVERAQFDCNATSVQLELQADGTLSSATLSTMMACGNVVTERVVSGETVEHTVGTIEESDEMQGEHTISVSNPTDQTWTARILLEDGEITRFDGLFTVEPAATADVHFDRNGSESIATRVLDADASATVDLEKADIGACNAATTTVSLTDEEALETSTIATDLGCHSDPA</sequence>
<name>M0BSC1_9EURY</name>
<evidence type="ECO:0000313" key="3">
    <source>
        <dbReference type="EMBL" id="ELZ13906.1"/>
    </source>
</evidence>
<dbReference type="OrthoDB" id="169107at2157"/>
<accession>M0BSC1</accession>
<organism evidence="3 4">
    <name type="scientific">Halovivax asiaticus JCM 14624</name>
    <dbReference type="NCBI Taxonomy" id="1227490"/>
    <lineage>
        <taxon>Archaea</taxon>
        <taxon>Methanobacteriati</taxon>
        <taxon>Methanobacteriota</taxon>
        <taxon>Stenosarchaea group</taxon>
        <taxon>Halobacteria</taxon>
        <taxon>Halobacteriales</taxon>
        <taxon>Natrialbaceae</taxon>
        <taxon>Halovivax</taxon>
    </lineage>
</organism>
<protein>
    <recommendedName>
        <fullName evidence="2">Ig-like domain-containing protein</fullName>
    </recommendedName>
</protein>
<feature type="region of interest" description="Disordered" evidence="1">
    <location>
        <begin position="23"/>
        <end position="76"/>
    </location>
</feature>
<feature type="domain" description="Ig-like" evidence="2">
    <location>
        <begin position="84"/>
        <end position="162"/>
    </location>
</feature>
<dbReference type="PROSITE" id="PS51257">
    <property type="entry name" value="PROKAR_LIPOPROTEIN"/>
    <property type="match status" value="1"/>
</dbReference>
<proteinExistence type="predicted"/>
<dbReference type="Proteomes" id="UP000011560">
    <property type="component" value="Unassembled WGS sequence"/>
</dbReference>
<reference evidence="3 4" key="1">
    <citation type="journal article" date="2014" name="PLoS Genet.">
        <title>Phylogenetically driven sequencing of extremely halophilic archaea reveals strategies for static and dynamic osmo-response.</title>
        <authorList>
            <person name="Becker E.A."/>
            <person name="Seitzer P.M."/>
            <person name="Tritt A."/>
            <person name="Larsen D."/>
            <person name="Krusor M."/>
            <person name="Yao A.I."/>
            <person name="Wu D."/>
            <person name="Madern D."/>
            <person name="Eisen J.A."/>
            <person name="Darling A.E."/>
            <person name="Facciotti M.T."/>
        </authorList>
    </citation>
    <scope>NUCLEOTIDE SEQUENCE [LARGE SCALE GENOMIC DNA]</scope>
    <source>
        <strain evidence="3 4">JCM 14624</strain>
    </source>
</reference>
<dbReference type="AlphaFoldDB" id="M0BSC1"/>
<dbReference type="RefSeq" id="WP_007697938.1">
    <property type="nucleotide sequence ID" value="NZ_AOIQ01000006.1"/>
</dbReference>
<evidence type="ECO:0000259" key="2">
    <source>
        <dbReference type="Pfam" id="PF25942"/>
    </source>
</evidence>
<dbReference type="Pfam" id="PF25942">
    <property type="entry name" value="Ig_halo"/>
    <property type="match status" value="1"/>
</dbReference>
<dbReference type="PATRIC" id="fig|1227490.4.peg.739"/>
<dbReference type="EMBL" id="AOIQ01000006">
    <property type="protein sequence ID" value="ELZ13906.1"/>
    <property type="molecule type" value="Genomic_DNA"/>
</dbReference>
<dbReference type="InterPro" id="IPR058929">
    <property type="entry name" value="Ig_halo"/>
</dbReference>
<evidence type="ECO:0000256" key="1">
    <source>
        <dbReference type="SAM" id="MobiDB-lite"/>
    </source>
</evidence>